<organism evidence="1 2">
    <name type="scientific">Caulobacter endophyticus</name>
    <dbReference type="NCBI Taxonomy" id="2172652"/>
    <lineage>
        <taxon>Bacteria</taxon>
        <taxon>Pseudomonadati</taxon>
        <taxon>Pseudomonadota</taxon>
        <taxon>Alphaproteobacteria</taxon>
        <taxon>Caulobacterales</taxon>
        <taxon>Caulobacteraceae</taxon>
        <taxon>Caulobacter</taxon>
    </lineage>
</organism>
<reference evidence="1 2" key="1">
    <citation type="submission" date="2018-04" db="EMBL/GenBank/DDBJ databases">
        <title>The genome sequence of Caulobacter sp. 744.</title>
        <authorList>
            <person name="Gao J."/>
            <person name="Sun J."/>
        </authorList>
    </citation>
    <scope>NUCLEOTIDE SEQUENCE [LARGE SCALE GENOMIC DNA]</scope>
    <source>
        <strain evidence="1 2">774</strain>
    </source>
</reference>
<sequence length="80" mass="8720">MQTSPNPLDQWVSSFTVEPGDPGVAIVELRLKNAVLGDLPPVFMKVDWKPGMEIEDVRRFFAAQIAVSAKHLGEAVMAAV</sequence>
<comment type="caution">
    <text evidence="1">The sequence shown here is derived from an EMBL/GenBank/DDBJ whole genome shotgun (WGS) entry which is preliminary data.</text>
</comment>
<protein>
    <submittedName>
        <fullName evidence="1">Uncharacterized protein</fullName>
    </submittedName>
</protein>
<dbReference type="EMBL" id="QDKQ01000034">
    <property type="protein sequence ID" value="PVM90677.1"/>
    <property type="molecule type" value="Genomic_DNA"/>
</dbReference>
<dbReference type="AlphaFoldDB" id="A0A2T9K402"/>
<dbReference type="RefSeq" id="WP_109100663.1">
    <property type="nucleotide sequence ID" value="NZ_QDKQ01000034.1"/>
</dbReference>
<evidence type="ECO:0000313" key="1">
    <source>
        <dbReference type="EMBL" id="PVM90677.1"/>
    </source>
</evidence>
<name>A0A2T9K402_9CAUL</name>
<evidence type="ECO:0000313" key="2">
    <source>
        <dbReference type="Proteomes" id="UP000245073"/>
    </source>
</evidence>
<accession>A0A2T9K402</accession>
<gene>
    <name evidence="1" type="ORF">DDF67_09615</name>
</gene>
<dbReference type="OrthoDB" id="7210606at2"/>
<keyword evidence="2" id="KW-1185">Reference proteome</keyword>
<proteinExistence type="predicted"/>
<dbReference type="Proteomes" id="UP000245073">
    <property type="component" value="Unassembled WGS sequence"/>
</dbReference>